<dbReference type="Proteomes" id="UP000823921">
    <property type="component" value="Unassembled WGS sequence"/>
</dbReference>
<evidence type="ECO:0000256" key="7">
    <source>
        <dbReference type="ARBA" id="ARBA00023211"/>
    </source>
</evidence>
<comment type="subcellular location">
    <subcellularLocation>
        <location evidence="8">Cell membrane</location>
        <topology evidence="8">Multi-pass membrane protein</topology>
    </subcellularLocation>
</comment>
<sequence>MIVLVEIFLIAVSLALDAFAVSVSSGISIPGFGGRQAVKMGLWFGGFQFAMPLIGWLLGTSVSQYIEAVDHWVAFALLAIIGGRMVWGALRHGAGEEEEAPPDLSARRLCLLAIATSIDALAVGVSMAFMNVPVLLSAVVIGVVAFGLSVVGGLAGRRLGALFQRRAELVGGLVLVGIGVKILVEHTMGG</sequence>
<dbReference type="HAMAP" id="MF_01521">
    <property type="entry name" value="MntP_pump"/>
    <property type="match status" value="1"/>
</dbReference>
<keyword evidence="4 8" id="KW-1133">Transmembrane helix</keyword>
<dbReference type="PANTHER" id="PTHR35529">
    <property type="entry name" value="MANGANESE EFFLUX PUMP MNTP-RELATED"/>
    <property type="match status" value="1"/>
</dbReference>
<dbReference type="InterPro" id="IPR003810">
    <property type="entry name" value="Mntp/YtaF"/>
</dbReference>
<name>A0A9D2SBA0_9FIRM</name>
<protein>
    <recommendedName>
        <fullName evidence="8">Putative manganese efflux pump MntP</fullName>
    </recommendedName>
</protein>
<evidence type="ECO:0000256" key="6">
    <source>
        <dbReference type="ARBA" id="ARBA00023136"/>
    </source>
</evidence>
<feature type="transmembrane region" description="Helical" evidence="8">
    <location>
        <begin position="6"/>
        <end position="29"/>
    </location>
</feature>
<evidence type="ECO:0000256" key="1">
    <source>
        <dbReference type="ARBA" id="ARBA00022448"/>
    </source>
</evidence>
<keyword evidence="2 8" id="KW-1003">Cell membrane</keyword>
<dbReference type="GO" id="GO:0005886">
    <property type="term" value="C:plasma membrane"/>
    <property type="evidence" value="ECO:0007669"/>
    <property type="project" value="UniProtKB-SubCell"/>
</dbReference>
<dbReference type="AlphaFoldDB" id="A0A9D2SBA0"/>
<proteinExistence type="inferred from homology"/>
<keyword evidence="3 8" id="KW-0812">Transmembrane</keyword>
<evidence type="ECO:0000256" key="8">
    <source>
        <dbReference type="HAMAP-Rule" id="MF_01521"/>
    </source>
</evidence>
<evidence type="ECO:0000256" key="5">
    <source>
        <dbReference type="ARBA" id="ARBA00023065"/>
    </source>
</evidence>
<keyword evidence="6 8" id="KW-0472">Membrane</keyword>
<evidence type="ECO:0000256" key="4">
    <source>
        <dbReference type="ARBA" id="ARBA00022989"/>
    </source>
</evidence>
<dbReference type="GO" id="GO:0005384">
    <property type="term" value="F:manganese ion transmembrane transporter activity"/>
    <property type="evidence" value="ECO:0007669"/>
    <property type="project" value="UniProtKB-UniRule"/>
</dbReference>
<comment type="function">
    <text evidence="8">Probably functions as a manganese efflux pump.</text>
</comment>
<organism evidence="9 10">
    <name type="scientific">Candidatus Flavonifractor intestinigallinarum</name>
    <dbReference type="NCBI Taxonomy" id="2838586"/>
    <lineage>
        <taxon>Bacteria</taxon>
        <taxon>Bacillati</taxon>
        <taxon>Bacillota</taxon>
        <taxon>Clostridia</taxon>
        <taxon>Eubacteriales</taxon>
        <taxon>Oscillospiraceae</taxon>
        <taxon>Flavonifractor</taxon>
    </lineage>
</organism>
<comment type="caution">
    <text evidence="9">The sequence shown here is derived from an EMBL/GenBank/DDBJ whole genome shotgun (WGS) entry which is preliminary data.</text>
</comment>
<feature type="transmembrane region" description="Helical" evidence="8">
    <location>
        <begin position="71"/>
        <end position="90"/>
    </location>
</feature>
<dbReference type="PANTHER" id="PTHR35529:SF1">
    <property type="entry name" value="MANGANESE EFFLUX PUMP MNTP-RELATED"/>
    <property type="match status" value="1"/>
</dbReference>
<keyword evidence="7 8" id="KW-0464">Manganese</keyword>
<evidence type="ECO:0000256" key="3">
    <source>
        <dbReference type="ARBA" id="ARBA00022692"/>
    </source>
</evidence>
<feature type="transmembrane region" description="Helical" evidence="8">
    <location>
        <begin position="41"/>
        <end position="59"/>
    </location>
</feature>
<evidence type="ECO:0000313" key="10">
    <source>
        <dbReference type="Proteomes" id="UP000823921"/>
    </source>
</evidence>
<keyword evidence="1 8" id="KW-0813">Transport</keyword>
<feature type="transmembrane region" description="Helical" evidence="8">
    <location>
        <begin position="167"/>
        <end position="184"/>
    </location>
</feature>
<dbReference type="EMBL" id="DWXO01000097">
    <property type="protein sequence ID" value="HJB81378.1"/>
    <property type="molecule type" value="Genomic_DNA"/>
</dbReference>
<evidence type="ECO:0000313" key="9">
    <source>
        <dbReference type="EMBL" id="HJB81378.1"/>
    </source>
</evidence>
<accession>A0A9D2SBA0</accession>
<evidence type="ECO:0000256" key="2">
    <source>
        <dbReference type="ARBA" id="ARBA00022475"/>
    </source>
</evidence>
<keyword evidence="5 8" id="KW-0406">Ion transport</keyword>
<dbReference type="InterPro" id="IPR022929">
    <property type="entry name" value="Put_MntP"/>
</dbReference>
<comment type="similarity">
    <text evidence="8">Belongs to the MntP (TC 9.B.29) family.</text>
</comment>
<feature type="transmembrane region" description="Helical" evidence="8">
    <location>
        <begin position="135"/>
        <end position="155"/>
    </location>
</feature>
<reference evidence="9" key="2">
    <citation type="submission" date="2021-04" db="EMBL/GenBank/DDBJ databases">
        <authorList>
            <person name="Gilroy R."/>
        </authorList>
    </citation>
    <scope>NUCLEOTIDE SEQUENCE</scope>
    <source>
        <strain evidence="9">CHK192-8294</strain>
    </source>
</reference>
<reference evidence="9" key="1">
    <citation type="journal article" date="2021" name="PeerJ">
        <title>Extensive microbial diversity within the chicken gut microbiome revealed by metagenomics and culture.</title>
        <authorList>
            <person name="Gilroy R."/>
            <person name="Ravi A."/>
            <person name="Getino M."/>
            <person name="Pursley I."/>
            <person name="Horton D.L."/>
            <person name="Alikhan N.F."/>
            <person name="Baker D."/>
            <person name="Gharbi K."/>
            <person name="Hall N."/>
            <person name="Watson M."/>
            <person name="Adriaenssens E.M."/>
            <person name="Foster-Nyarko E."/>
            <person name="Jarju S."/>
            <person name="Secka A."/>
            <person name="Antonio M."/>
            <person name="Oren A."/>
            <person name="Chaudhuri R.R."/>
            <person name="La Ragione R."/>
            <person name="Hildebrand F."/>
            <person name="Pallen M.J."/>
        </authorList>
    </citation>
    <scope>NUCLEOTIDE SEQUENCE</scope>
    <source>
        <strain evidence="9">CHK192-8294</strain>
    </source>
</reference>
<gene>
    <name evidence="8" type="primary">mntP</name>
    <name evidence="9" type="ORF">H9712_10340</name>
</gene>
<dbReference type="Pfam" id="PF02659">
    <property type="entry name" value="Mntp"/>
    <property type="match status" value="1"/>
</dbReference>